<sequence>MPYQMEQLWNFWVALIRLQAELTLSLELSSRFRVGRAPREKALD</sequence>
<keyword evidence="1" id="KW-0614">Plasmid</keyword>
<accession>A0ABM7U366</accession>
<protein>
    <submittedName>
        <fullName evidence="1">Uncharacterized protein</fullName>
    </submittedName>
</protein>
<dbReference type="Proteomes" id="UP001319874">
    <property type="component" value="Plasmid pPT70"/>
</dbReference>
<name>A0ABM7U366_9BURK</name>
<organism evidence="1 2">
    <name type="scientific">Paraburkholderia terrae</name>
    <dbReference type="NCBI Taxonomy" id="311230"/>
    <lineage>
        <taxon>Bacteria</taxon>
        <taxon>Pseudomonadati</taxon>
        <taxon>Pseudomonadota</taxon>
        <taxon>Betaproteobacteria</taxon>
        <taxon>Burkholderiales</taxon>
        <taxon>Burkholderiaceae</taxon>
        <taxon>Paraburkholderia</taxon>
    </lineage>
</organism>
<gene>
    <name evidence="1" type="ORF">PTKU64_94380</name>
</gene>
<reference evidence="1 2" key="1">
    <citation type="journal article" date="2022" name="Front. Microbiol.">
        <title>Identification and characterization of a novel class of self-sufficient cytochrome P450 hydroxylase involved in cyclohexanecarboxylate degradation in Paraburkholderia terrae strain KU-64.</title>
        <authorList>
            <person name="Yamamoto T."/>
            <person name="Hasegawa Y."/>
            <person name="Iwaki H."/>
        </authorList>
    </citation>
    <scope>NUCLEOTIDE SEQUENCE [LARGE SCALE GENOMIC DNA]</scope>
    <source>
        <strain evidence="1 2">KU-64</strain>
    </source>
</reference>
<dbReference type="EMBL" id="AP024960">
    <property type="protein sequence ID" value="BCZ85763.1"/>
    <property type="molecule type" value="Genomic_DNA"/>
</dbReference>
<proteinExistence type="predicted"/>
<evidence type="ECO:0000313" key="1">
    <source>
        <dbReference type="EMBL" id="BCZ85763.1"/>
    </source>
</evidence>
<keyword evidence="2" id="KW-1185">Reference proteome</keyword>
<geneLocation type="plasmid" evidence="1 2">
    <name>pPT70</name>
</geneLocation>
<evidence type="ECO:0000313" key="2">
    <source>
        <dbReference type="Proteomes" id="UP001319874"/>
    </source>
</evidence>